<dbReference type="PROSITE" id="PS51186">
    <property type="entry name" value="GNAT"/>
    <property type="match status" value="1"/>
</dbReference>
<sequence length="309" mass="35249">MKTIRNPWLKLREGICQEDFDLINRLQERCIREDRTTLKLELDYKLRAYSEKECVGIRPINEFMYFDGHELIGYMGICEFGGADAPLEVNGMVNPDYRRQGVFGTLYKLVVAEGRHRSPESMLLLSDRKSEAGQAFVQGTGAKYRHSEYEMYYRGNRPEISNDLEGITFRKATNADAREIHRQNAIYFGDNLGEEGTSEQEEGMILPEEEEKRGMIIYLAEADRQIIGKVHIQLSSDIGGIYGLGVLPEYRGKGYGRATLLKAIDKLKEANAGDIMLQVAVENANALRLYQSCGFVETSTMDYYELFNQ</sequence>
<keyword evidence="5" id="KW-1185">Reference proteome</keyword>
<evidence type="ECO:0000313" key="5">
    <source>
        <dbReference type="Proteomes" id="UP000256977"/>
    </source>
</evidence>
<dbReference type="AlphaFoldDB" id="A0A3D9JM42"/>
<evidence type="ECO:0000313" key="4">
    <source>
        <dbReference type="EMBL" id="RED75055.1"/>
    </source>
</evidence>
<keyword evidence="2" id="KW-0012">Acyltransferase</keyword>
<feature type="domain" description="N-acetyltransferase" evidence="3">
    <location>
        <begin position="167"/>
        <end position="309"/>
    </location>
</feature>
<dbReference type="Gene3D" id="3.40.630.30">
    <property type="match status" value="1"/>
</dbReference>
<comment type="caution">
    <text evidence="4">The sequence shown here is derived from an EMBL/GenBank/DDBJ whole genome shotgun (WGS) entry which is preliminary data.</text>
</comment>
<dbReference type="PANTHER" id="PTHR43420">
    <property type="entry name" value="ACETYLTRANSFERASE"/>
    <property type="match status" value="1"/>
</dbReference>
<dbReference type="GO" id="GO:0016747">
    <property type="term" value="F:acyltransferase activity, transferring groups other than amino-acyl groups"/>
    <property type="evidence" value="ECO:0007669"/>
    <property type="project" value="InterPro"/>
</dbReference>
<dbReference type="Proteomes" id="UP000256977">
    <property type="component" value="Unassembled WGS sequence"/>
</dbReference>
<dbReference type="OrthoDB" id="7163760at2"/>
<gene>
    <name evidence="4" type="ORF">DFP98_11727</name>
</gene>
<organism evidence="4 5">
    <name type="scientific">Cohnella phaseoli</name>
    <dbReference type="NCBI Taxonomy" id="456490"/>
    <lineage>
        <taxon>Bacteria</taxon>
        <taxon>Bacillati</taxon>
        <taxon>Bacillota</taxon>
        <taxon>Bacilli</taxon>
        <taxon>Bacillales</taxon>
        <taxon>Paenibacillaceae</taxon>
        <taxon>Cohnella</taxon>
    </lineage>
</organism>
<dbReference type="InterPro" id="IPR016181">
    <property type="entry name" value="Acyl_CoA_acyltransferase"/>
</dbReference>
<accession>A0A3D9JM42</accession>
<dbReference type="SUPFAM" id="SSF55729">
    <property type="entry name" value="Acyl-CoA N-acyltransferases (Nat)"/>
    <property type="match status" value="1"/>
</dbReference>
<dbReference type="CDD" id="cd04301">
    <property type="entry name" value="NAT_SF"/>
    <property type="match status" value="2"/>
</dbReference>
<reference evidence="4 5" key="1">
    <citation type="submission" date="2018-07" db="EMBL/GenBank/DDBJ databases">
        <title>Genomic Encyclopedia of Type Strains, Phase III (KMG-III): the genomes of soil and plant-associated and newly described type strains.</title>
        <authorList>
            <person name="Whitman W."/>
        </authorList>
    </citation>
    <scope>NUCLEOTIDE SEQUENCE [LARGE SCALE GENOMIC DNA]</scope>
    <source>
        <strain evidence="4 5">CECT 7287</strain>
    </source>
</reference>
<dbReference type="RefSeq" id="WP_116062479.1">
    <property type="nucleotide sequence ID" value="NZ_QRDZ01000017.1"/>
</dbReference>
<dbReference type="Pfam" id="PF00583">
    <property type="entry name" value="Acetyltransf_1"/>
    <property type="match status" value="1"/>
</dbReference>
<keyword evidence="1" id="KW-0808">Transferase</keyword>
<dbReference type="InterPro" id="IPR050680">
    <property type="entry name" value="YpeA/RimI_acetyltransf"/>
</dbReference>
<evidence type="ECO:0000256" key="1">
    <source>
        <dbReference type="ARBA" id="ARBA00022679"/>
    </source>
</evidence>
<evidence type="ECO:0000259" key="3">
    <source>
        <dbReference type="PROSITE" id="PS51186"/>
    </source>
</evidence>
<dbReference type="EMBL" id="QRDZ01000017">
    <property type="protein sequence ID" value="RED75055.1"/>
    <property type="molecule type" value="Genomic_DNA"/>
</dbReference>
<name>A0A3D9JM42_9BACL</name>
<protein>
    <submittedName>
        <fullName evidence="4">Mycothiol synthase</fullName>
    </submittedName>
</protein>
<proteinExistence type="predicted"/>
<dbReference type="InterPro" id="IPR000182">
    <property type="entry name" value="GNAT_dom"/>
</dbReference>
<evidence type="ECO:0000256" key="2">
    <source>
        <dbReference type="ARBA" id="ARBA00023315"/>
    </source>
</evidence>